<protein>
    <submittedName>
        <fullName evidence="1">Uncharacterized protein</fullName>
    </submittedName>
</protein>
<sequence length="126" mass="15426">MYLQNLYLKDNPRVLFAKEFTRIVHGGRGDYVEFTRSQIIPKLFYKFPPETIEDNLEGTSRNIVEFDINTFEKYTGFYYHWLYPEYSINTKVYFQLKTVKYADYKLYHFYVAPDLFIDCYDPRRLF</sequence>
<proteinExistence type="predicted"/>
<name>A0ABZ0Z3Y3_9CAUD</name>
<reference evidence="1 2" key="1">
    <citation type="submission" date="2023-11" db="EMBL/GenBank/DDBJ databases">
        <authorList>
            <person name="Cook R."/>
            <person name="Crisci M."/>
            <person name="Pye H."/>
            <person name="Adriaenssens E."/>
            <person name="Santini J."/>
        </authorList>
    </citation>
    <scope>NUCLEOTIDE SEQUENCE [LARGE SCALE GENOMIC DNA]</scope>
    <source>
        <strain evidence="1">Lak_Megaphage_RVC_JS4_GC31</strain>
    </source>
</reference>
<evidence type="ECO:0000313" key="1">
    <source>
        <dbReference type="EMBL" id="WQJ52753.1"/>
    </source>
</evidence>
<dbReference type="EMBL" id="OR769222">
    <property type="protein sequence ID" value="WQJ52753.1"/>
    <property type="molecule type" value="Genomic_DNA"/>
</dbReference>
<evidence type="ECO:0000313" key="2">
    <source>
        <dbReference type="Proteomes" id="UP001349343"/>
    </source>
</evidence>
<dbReference type="Proteomes" id="UP001349343">
    <property type="component" value="Segment"/>
</dbReference>
<organism evidence="1 2">
    <name type="scientific">phage Lak_Megaphage_RVC_JS4_GC31</name>
    <dbReference type="NCBI Taxonomy" id="3109228"/>
    <lineage>
        <taxon>Viruses</taxon>
        <taxon>Duplodnaviria</taxon>
        <taxon>Heunggongvirae</taxon>
        <taxon>Uroviricota</taxon>
        <taxon>Caudoviricetes</taxon>
        <taxon>Caudoviricetes code 15 clade</taxon>
    </lineage>
</organism>
<accession>A0ABZ0Z3Y3</accession>
<keyword evidence="2" id="KW-1185">Reference proteome</keyword>